<dbReference type="GO" id="GO:0005886">
    <property type="term" value="C:plasma membrane"/>
    <property type="evidence" value="ECO:0007669"/>
    <property type="project" value="UniProtKB-SubCell"/>
</dbReference>
<evidence type="ECO:0000256" key="8">
    <source>
        <dbReference type="SAM" id="Phobius"/>
    </source>
</evidence>
<keyword evidence="7 8" id="KW-0472">Membrane</keyword>
<keyword evidence="2" id="KW-1003">Cell membrane</keyword>
<evidence type="ECO:0000256" key="4">
    <source>
        <dbReference type="ARBA" id="ARBA00022679"/>
    </source>
</evidence>
<evidence type="ECO:0000256" key="2">
    <source>
        <dbReference type="ARBA" id="ARBA00022475"/>
    </source>
</evidence>
<feature type="transmembrane region" description="Helical" evidence="8">
    <location>
        <begin position="203"/>
        <end position="224"/>
    </location>
</feature>
<proteinExistence type="predicted"/>
<dbReference type="PANTHER" id="PTHR33908:SF11">
    <property type="entry name" value="MEMBRANE PROTEIN"/>
    <property type="match status" value="1"/>
</dbReference>
<dbReference type="GO" id="GO:0016763">
    <property type="term" value="F:pentosyltransferase activity"/>
    <property type="evidence" value="ECO:0007669"/>
    <property type="project" value="TreeGrafter"/>
</dbReference>
<evidence type="ECO:0000256" key="3">
    <source>
        <dbReference type="ARBA" id="ARBA00022676"/>
    </source>
</evidence>
<keyword evidence="5 8" id="KW-0812">Transmembrane</keyword>
<feature type="domain" description="Glycosyltransferase RgtA/B/C/D-like" evidence="9">
    <location>
        <begin position="57"/>
        <end position="223"/>
    </location>
</feature>
<keyword evidence="6 8" id="KW-1133">Transmembrane helix</keyword>
<feature type="transmembrane region" description="Helical" evidence="8">
    <location>
        <begin position="173"/>
        <end position="197"/>
    </location>
</feature>
<comment type="caution">
    <text evidence="10">The sequence shown here is derived from an EMBL/GenBank/DDBJ whole genome shotgun (WGS) entry which is preliminary data.</text>
</comment>
<evidence type="ECO:0000259" key="9">
    <source>
        <dbReference type="Pfam" id="PF13231"/>
    </source>
</evidence>
<feature type="transmembrane region" description="Helical" evidence="8">
    <location>
        <begin position="300"/>
        <end position="321"/>
    </location>
</feature>
<dbReference type="GO" id="GO:0009103">
    <property type="term" value="P:lipopolysaccharide biosynthetic process"/>
    <property type="evidence" value="ECO:0007669"/>
    <property type="project" value="UniProtKB-ARBA"/>
</dbReference>
<feature type="transmembrane region" description="Helical" evidence="8">
    <location>
        <begin position="114"/>
        <end position="131"/>
    </location>
</feature>
<feature type="transmembrane region" description="Helical" evidence="8">
    <location>
        <begin position="9"/>
        <end position="29"/>
    </location>
</feature>
<dbReference type="Proteomes" id="UP000230869">
    <property type="component" value="Unassembled WGS sequence"/>
</dbReference>
<comment type="subcellular location">
    <subcellularLocation>
        <location evidence="1">Cell membrane</location>
        <topology evidence="1">Multi-pass membrane protein</topology>
    </subcellularLocation>
</comment>
<dbReference type="InterPro" id="IPR038731">
    <property type="entry name" value="RgtA/B/C-like"/>
</dbReference>
<evidence type="ECO:0000256" key="1">
    <source>
        <dbReference type="ARBA" id="ARBA00004651"/>
    </source>
</evidence>
<evidence type="ECO:0000313" key="10">
    <source>
        <dbReference type="EMBL" id="PIR13317.1"/>
    </source>
</evidence>
<keyword evidence="4" id="KW-0808">Transferase</keyword>
<feature type="transmembrane region" description="Helical" evidence="8">
    <location>
        <begin position="270"/>
        <end position="294"/>
    </location>
</feature>
<evidence type="ECO:0000256" key="6">
    <source>
        <dbReference type="ARBA" id="ARBA00022989"/>
    </source>
</evidence>
<reference evidence="10 11" key="1">
    <citation type="submission" date="2017-09" db="EMBL/GenBank/DDBJ databases">
        <title>Depth-based differentiation of microbial function through sediment-hosted aquifers and enrichment of novel symbionts in the deep terrestrial subsurface.</title>
        <authorList>
            <person name="Probst A.J."/>
            <person name="Ladd B."/>
            <person name="Jarett J.K."/>
            <person name="Geller-Mcgrath D.E."/>
            <person name="Sieber C.M."/>
            <person name="Emerson J.B."/>
            <person name="Anantharaman K."/>
            <person name="Thomas B.C."/>
            <person name="Malmstrom R."/>
            <person name="Stieglmeier M."/>
            <person name="Klingl A."/>
            <person name="Woyke T."/>
            <person name="Ryan C.M."/>
            <person name="Banfield J.F."/>
        </authorList>
    </citation>
    <scope>NUCLEOTIDE SEQUENCE [LARGE SCALE GENOMIC DNA]</scope>
    <source>
        <strain evidence="10">CG11_big_fil_rev_8_21_14_0_20_39_10</strain>
    </source>
</reference>
<name>A0A2M6K920_9BACT</name>
<gene>
    <name evidence="10" type="ORF">COV49_02645</name>
</gene>
<evidence type="ECO:0000256" key="5">
    <source>
        <dbReference type="ARBA" id="ARBA00022692"/>
    </source>
</evidence>
<dbReference type="AlphaFoldDB" id="A0A2M6K920"/>
<feature type="transmembrane region" description="Helical" evidence="8">
    <location>
        <begin position="137"/>
        <end position="153"/>
    </location>
</feature>
<organism evidence="10 11">
    <name type="scientific">Candidatus Falkowbacteria bacterium CG11_big_fil_rev_8_21_14_0_20_39_10</name>
    <dbReference type="NCBI Taxonomy" id="1974570"/>
    <lineage>
        <taxon>Bacteria</taxon>
        <taxon>Candidatus Falkowiibacteriota</taxon>
    </lineage>
</organism>
<feature type="transmembrane region" description="Helical" evidence="8">
    <location>
        <begin position="71"/>
        <end position="94"/>
    </location>
</feature>
<accession>A0A2M6K920</accession>
<dbReference type="PANTHER" id="PTHR33908">
    <property type="entry name" value="MANNOSYLTRANSFERASE YKCB-RELATED"/>
    <property type="match status" value="1"/>
</dbReference>
<evidence type="ECO:0000313" key="11">
    <source>
        <dbReference type="Proteomes" id="UP000230869"/>
    </source>
</evidence>
<sequence length="491" mass="56782">MKFFSNHKVAIFFVMAFVIRLISLNQSLWLDEATTAIAVQTHSFWNIVTQFSPSDFHPPLYYLFMKIWTGIFGYSEVALRVPSVLFSLGAGWFVYKIGKIISGSRIGVRDDKNVGFWSASFFLLNPLIIYYSQEARMYSMATFFIAASFYYFVKYLRSNAKRLTSNFWIMNMFFILSFYTFYASSFYIAAVWIYLLMSKRYKLIMFSVVSFILPLLLISPLLYLQLLNSRVALEQVTNWASILGNVSVKNLALIPIKFTSGRISFEPKMIYYMLAGGWMIALFGMIGMSSIAAINKVRMLLFFLTIPLLLGLFFSFFSPLLQYFRFQYLIVFLSMLLALGMGSIPFFSTASPRGAQAIVSKKVSSPMVVNVIGMLVLMVFISWSLLYLLNPQFHREDWKSLAQELHKEEASVYMILSSSDSLKYYAPEVEVQDLRSLTNQEKKILIIPYTSDIHGVDYQTVLQETHILRRTQSFRQLTYEYWQVLEPAENL</sequence>
<dbReference type="InterPro" id="IPR050297">
    <property type="entry name" value="LipidA_mod_glycosyltrf_83"/>
</dbReference>
<feature type="transmembrane region" description="Helical" evidence="8">
    <location>
        <begin position="328"/>
        <end position="347"/>
    </location>
</feature>
<evidence type="ECO:0000256" key="7">
    <source>
        <dbReference type="ARBA" id="ARBA00023136"/>
    </source>
</evidence>
<feature type="transmembrane region" description="Helical" evidence="8">
    <location>
        <begin position="367"/>
        <end position="389"/>
    </location>
</feature>
<keyword evidence="3" id="KW-0328">Glycosyltransferase</keyword>
<dbReference type="Pfam" id="PF13231">
    <property type="entry name" value="PMT_2"/>
    <property type="match status" value="1"/>
</dbReference>
<dbReference type="EMBL" id="PCWW01000044">
    <property type="protein sequence ID" value="PIR13317.1"/>
    <property type="molecule type" value="Genomic_DNA"/>
</dbReference>
<protein>
    <recommendedName>
        <fullName evidence="9">Glycosyltransferase RgtA/B/C/D-like domain-containing protein</fullName>
    </recommendedName>
</protein>